<dbReference type="Proteomes" id="UP001140087">
    <property type="component" value="Unassembled WGS sequence"/>
</dbReference>
<name>A0ACC1L952_9FUNG</name>
<comment type="caution">
    <text evidence="1">The sequence shown here is derived from an EMBL/GenBank/DDBJ whole genome shotgun (WGS) entry which is preliminary data.</text>
</comment>
<evidence type="ECO:0000313" key="1">
    <source>
        <dbReference type="EMBL" id="KAJ2803389.1"/>
    </source>
</evidence>
<keyword evidence="2" id="KW-1185">Reference proteome</keyword>
<protein>
    <submittedName>
        <fullName evidence="1">Uncharacterized protein</fullName>
    </submittedName>
</protein>
<reference evidence="1" key="1">
    <citation type="submission" date="2022-07" db="EMBL/GenBank/DDBJ databases">
        <title>Phylogenomic reconstructions and comparative analyses of Kickxellomycotina fungi.</title>
        <authorList>
            <person name="Reynolds N.K."/>
            <person name="Stajich J.E."/>
            <person name="Barry K."/>
            <person name="Grigoriev I.V."/>
            <person name="Crous P."/>
            <person name="Smith M.E."/>
        </authorList>
    </citation>
    <scope>NUCLEOTIDE SEQUENCE</scope>
    <source>
        <strain evidence="1">BCRC 34780</strain>
    </source>
</reference>
<organism evidence="1 2">
    <name type="scientific">Coemansia helicoidea</name>
    <dbReference type="NCBI Taxonomy" id="1286919"/>
    <lineage>
        <taxon>Eukaryota</taxon>
        <taxon>Fungi</taxon>
        <taxon>Fungi incertae sedis</taxon>
        <taxon>Zoopagomycota</taxon>
        <taxon>Kickxellomycotina</taxon>
        <taxon>Kickxellomycetes</taxon>
        <taxon>Kickxellales</taxon>
        <taxon>Kickxellaceae</taxon>
        <taxon>Coemansia</taxon>
    </lineage>
</organism>
<dbReference type="EMBL" id="JANBUN010000486">
    <property type="protein sequence ID" value="KAJ2803389.1"/>
    <property type="molecule type" value="Genomic_DNA"/>
</dbReference>
<accession>A0ACC1L952</accession>
<evidence type="ECO:0000313" key="2">
    <source>
        <dbReference type="Proteomes" id="UP001140087"/>
    </source>
</evidence>
<proteinExistence type="predicted"/>
<gene>
    <name evidence="1" type="ORF">H4R21_002050</name>
</gene>
<sequence length="245" mass="25563">MFGSRRLRGSTAVNNKENAALMSAARAGKAGLLGTKEGAAGAAPSKAAAAGSPALNALTPQAKAFGGKPLKAPTGLREVLHTPAAGARTLKPAAQAPKTIKRRNGLFSPAPRQSASVLVTQEPALLLEPEYAPPKPAEPGFDAVGEFGFDLDIGLVPPTQLAMAGMRQAVLRAPDLSLEELAEVAAEPACLPKHHHTPAFDILDVPLLVCMPAPLLASALRPTRIPRLKRARQQVEPRNTKRAAF</sequence>